<reference evidence="1" key="2">
    <citation type="journal article" date="2021" name="PeerJ">
        <title>Extensive microbial diversity within the chicken gut microbiome revealed by metagenomics and culture.</title>
        <authorList>
            <person name="Gilroy R."/>
            <person name="Ravi A."/>
            <person name="Getino M."/>
            <person name="Pursley I."/>
            <person name="Horton D.L."/>
            <person name="Alikhan N.F."/>
            <person name="Baker D."/>
            <person name="Gharbi K."/>
            <person name="Hall N."/>
            <person name="Watson M."/>
            <person name="Adriaenssens E.M."/>
            <person name="Foster-Nyarko E."/>
            <person name="Jarju S."/>
            <person name="Secka A."/>
            <person name="Antonio M."/>
            <person name="Oren A."/>
            <person name="Chaudhuri R.R."/>
            <person name="La Ragione R."/>
            <person name="Hildebrand F."/>
            <person name="Pallen M.J."/>
        </authorList>
    </citation>
    <scope>NUCLEOTIDE SEQUENCE</scope>
    <source>
        <strain evidence="1">ChiBcec15-4380</strain>
    </source>
</reference>
<proteinExistence type="predicted"/>
<reference evidence="1" key="1">
    <citation type="submission" date="2020-10" db="EMBL/GenBank/DDBJ databases">
        <authorList>
            <person name="Gilroy R."/>
        </authorList>
    </citation>
    <scope>NUCLEOTIDE SEQUENCE</scope>
    <source>
        <strain evidence="1">ChiBcec15-4380</strain>
    </source>
</reference>
<dbReference type="AlphaFoldDB" id="A0A9D1APY4"/>
<evidence type="ECO:0000313" key="1">
    <source>
        <dbReference type="EMBL" id="HIR49809.1"/>
    </source>
</evidence>
<evidence type="ECO:0000313" key="2">
    <source>
        <dbReference type="Proteomes" id="UP000824239"/>
    </source>
</evidence>
<sequence length="73" mass="8299">MEICNLYVSRVWLKQQKVLFLWDYTGFAAQISRAAVYSVDNIIAKSHAGRNRKMAATRLWKRGSIGASPLVQN</sequence>
<comment type="caution">
    <text evidence="1">The sequence shown here is derived from an EMBL/GenBank/DDBJ whole genome shotgun (WGS) entry which is preliminary data.</text>
</comment>
<dbReference type="EMBL" id="DVHE01000007">
    <property type="protein sequence ID" value="HIR49809.1"/>
    <property type="molecule type" value="Genomic_DNA"/>
</dbReference>
<organism evidence="1 2">
    <name type="scientific">Candidatus Avoscillospira avicola</name>
    <dbReference type="NCBI Taxonomy" id="2840706"/>
    <lineage>
        <taxon>Bacteria</taxon>
        <taxon>Bacillati</taxon>
        <taxon>Bacillota</taxon>
        <taxon>Clostridia</taxon>
        <taxon>Eubacteriales</taxon>
        <taxon>Oscillospiraceae</taxon>
        <taxon>Oscillospiraceae incertae sedis</taxon>
        <taxon>Candidatus Avoscillospira</taxon>
    </lineage>
</organism>
<gene>
    <name evidence="1" type="ORF">IAA53_00745</name>
</gene>
<accession>A0A9D1APY4</accession>
<protein>
    <submittedName>
        <fullName evidence="1">Uncharacterized protein</fullName>
    </submittedName>
</protein>
<dbReference type="Proteomes" id="UP000824239">
    <property type="component" value="Unassembled WGS sequence"/>
</dbReference>
<name>A0A9D1APY4_9FIRM</name>